<dbReference type="Proteomes" id="UP000003730">
    <property type="component" value="Unassembled WGS sequence"/>
</dbReference>
<evidence type="ECO:0000313" key="3">
    <source>
        <dbReference type="Proteomes" id="UP000003730"/>
    </source>
</evidence>
<sequence>MTFIKSNIFVLVLLVSLFFMAPSMQAQQDSQYTQYMYNTTTVNPAYAGSRGSLNIFGVYRNQWVGLDGAPETLNFSANSPIGVQGIGVGLGFTSDKIGPSSESILAADFSYTISLTSDVKLAFGMKGGVSLWSLDPNKLNIYDPNDNSLRQENKSSPIIGAGLYVHSEKWYIGVSTPNVIETDHYDDVQVSTATEKAHVYLIGGYVFTVNPNLKLKPAVLAKAVTGSPLAIDVSANALLYDTVTFGLAYRLDATVSAMAGFQISDNIMVGYSYDYDTTELGNYNNGSHEIFLRFELGTRLKGKVNPRFF</sequence>
<feature type="chain" id="PRO_5020504288" evidence="1">
    <location>
        <begin position="27"/>
        <end position="309"/>
    </location>
</feature>
<name>G2EA07_9FLAO</name>
<dbReference type="NCBIfam" id="TIGR03519">
    <property type="entry name" value="T9SS_PorP_fam"/>
    <property type="match status" value="1"/>
</dbReference>
<feature type="signal peptide" evidence="1">
    <location>
        <begin position="1"/>
        <end position="26"/>
    </location>
</feature>
<dbReference type="InterPro" id="IPR019861">
    <property type="entry name" value="PorP/SprF_Bacteroidetes"/>
</dbReference>
<evidence type="ECO:0000313" key="2">
    <source>
        <dbReference type="EMBL" id="EGV44719.2"/>
    </source>
</evidence>
<protein>
    <submittedName>
        <fullName evidence="2">Type IX secretion system membrane protein PorP/SprF</fullName>
    </submittedName>
</protein>
<organism evidence="2 3">
    <name type="scientific">Bizionia argentinensis JUB59</name>
    <dbReference type="NCBI Taxonomy" id="1046627"/>
    <lineage>
        <taxon>Bacteria</taxon>
        <taxon>Pseudomonadati</taxon>
        <taxon>Bacteroidota</taxon>
        <taxon>Flavobacteriia</taxon>
        <taxon>Flavobacteriales</taxon>
        <taxon>Flavobacteriaceae</taxon>
        <taxon>Bizionia</taxon>
    </lineage>
</organism>
<gene>
    <name evidence="2" type="ORF">BZARG_1513</name>
</gene>
<reference evidence="2 3" key="1">
    <citation type="journal article" date="2008" name="Int. J. Syst. Evol. Microbiol.">
        <title>Bizionia argentinensis sp. nov., isolated from surface marine water in Antarctica.</title>
        <authorList>
            <person name="Bercovich A."/>
            <person name="Vazquez S.C."/>
            <person name="Yankilevich P."/>
            <person name="Coria S.H."/>
            <person name="Foti M."/>
            <person name="Hernandez E."/>
            <person name="Vidal A."/>
            <person name="Ruberto L."/>
            <person name="Melo C."/>
            <person name="Marenssi S."/>
            <person name="Criscuolo M."/>
            <person name="Memoli M."/>
            <person name="Arguelles M."/>
            <person name="Mac Cormack W.P."/>
        </authorList>
    </citation>
    <scope>NUCLEOTIDE SEQUENCE [LARGE SCALE GENOMIC DNA]</scope>
    <source>
        <strain evidence="2 3">JUB59</strain>
    </source>
</reference>
<keyword evidence="3" id="KW-1185">Reference proteome</keyword>
<evidence type="ECO:0000256" key="1">
    <source>
        <dbReference type="SAM" id="SignalP"/>
    </source>
</evidence>
<dbReference type="PATRIC" id="fig|1046627.3.peg.383"/>
<dbReference type="eggNOG" id="COG3064">
    <property type="taxonomic scope" value="Bacteria"/>
</dbReference>
<dbReference type="Pfam" id="PF11751">
    <property type="entry name" value="PorP_SprF"/>
    <property type="match status" value="1"/>
</dbReference>
<comment type="caution">
    <text evidence="2">The sequence shown here is derived from an EMBL/GenBank/DDBJ whole genome shotgun (WGS) entry which is preliminary data.</text>
</comment>
<accession>G2EA07</accession>
<dbReference type="OrthoDB" id="1114455at2"/>
<keyword evidence="1" id="KW-0732">Signal</keyword>
<proteinExistence type="predicted"/>
<dbReference type="AlphaFoldDB" id="G2EA07"/>
<dbReference type="EMBL" id="AFXZ01000003">
    <property type="protein sequence ID" value="EGV44719.2"/>
    <property type="molecule type" value="Genomic_DNA"/>
</dbReference>
<dbReference type="STRING" id="1046627.BZARG_1513"/>